<evidence type="ECO:0000256" key="1">
    <source>
        <dbReference type="ARBA" id="ARBA00001946"/>
    </source>
</evidence>
<keyword evidence="6" id="KW-0460">Magnesium</keyword>
<evidence type="ECO:0000256" key="3">
    <source>
        <dbReference type="ARBA" id="ARBA00022618"/>
    </source>
</evidence>
<dbReference type="PANTHER" id="PTHR11649">
    <property type="entry name" value="MSS1/TRME-RELATED GTP-BINDING PROTEIN"/>
    <property type="match status" value="1"/>
</dbReference>
<dbReference type="HAMAP" id="MF_00321">
    <property type="entry name" value="GTPase_EngB"/>
    <property type="match status" value="1"/>
</dbReference>
<evidence type="ECO:0000313" key="12">
    <source>
        <dbReference type="EMBL" id="SMO76556.1"/>
    </source>
</evidence>
<evidence type="ECO:0000256" key="2">
    <source>
        <dbReference type="ARBA" id="ARBA00009638"/>
    </source>
</evidence>
<dbReference type="Pfam" id="PF01926">
    <property type="entry name" value="MMR_HSR1"/>
    <property type="match status" value="1"/>
</dbReference>
<comment type="cofactor">
    <cofactor evidence="1">
        <name>Mg(2+)</name>
        <dbReference type="ChEBI" id="CHEBI:18420"/>
    </cofactor>
</comment>
<dbReference type="OrthoDB" id="9804921at2"/>
<keyword evidence="8 10" id="KW-0717">Septation</keyword>
<evidence type="ECO:0000256" key="10">
    <source>
        <dbReference type="HAMAP-Rule" id="MF_00321"/>
    </source>
</evidence>
<evidence type="ECO:0000313" key="13">
    <source>
        <dbReference type="Proteomes" id="UP000317593"/>
    </source>
</evidence>
<dbReference type="NCBIfam" id="TIGR03598">
    <property type="entry name" value="GTPase_YsxC"/>
    <property type="match status" value="1"/>
</dbReference>
<dbReference type="InterPro" id="IPR027417">
    <property type="entry name" value="P-loop_NTPase"/>
</dbReference>
<dbReference type="NCBIfam" id="TIGR00231">
    <property type="entry name" value="small_GTP"/>
    <property type="match status" value="1"/>
</dbReference>
<dbReference type="InterPro" id="IPR005225">
    <property type="entry name" value="Small_GTP-bd"/>
</dbReference>
<dbReference type="PANTHER" id="PTHR11649:SF13">
    <property type="entry name" value="ENGB-TYPE G DOMAIN-CONTAINING PROTEIN"/>
    <property type="match status" value="1"/>
</dbReference>
<accession>A0A521DY05</accession>
<keyword evidence="4" id="KW-0479">Metal-binding</keyword>
<dbReference type="CDD" id="cd01876">
    <property type="entry name" value="YihA_EngB"/>
    <property type="match status" value="1"/>
</dbReference>
<feature type="domain" description="EngB-type G" evidence="11">
    <location>
        <begin position="22"/>
        <end position="194"/>
    </location>
</feature>
<dbReference type="PROSITE" id="PS51706">
    <property type="entry name" value="G_ENGB"/>
    <property type="match status" value="1"/>
</dbReference>
<dbReference type="InterPro" id="IPR006073">
    <property type="entry name" value="GTP-bd"/>
</dbReference>
<evidence type="ECO:0000256" key="9">
    <source>
        <dbReference type="ARBA" id="ARBA00023306"/>
    </source>
</evidence>
<keyword evidence="7 10" id="KW-0342">GTP-binding</keyword>
<keyword evidence="9 10" id="KW-0131">Cell cycle</keyword>
<evidence type="ECO:0000256" key="4">
    <source>
        <dbReference type="ARBA" id="ARBA00022723"/>
    </source>
</evidence>
<reference evidence="12 13" key="1">
    <citation type="submission" date="2017-05" db="EMBL/GenBank/DDBJ databases">
        <authorList>
            <person name="Varghese N."/>
            <person name="Submissions S."/>
        </authorList>
    </citation>
    <scope>NUCLEOTIDE SEQUENCE [LARGE SCALE GENOMIC DNA]</scope>
    <source>
        <strain evidence="12 13">DSM 21194</strain>
    </source>
</reference>
<keyword evidence="5 10" id="KW-0547">Nucleotide-binding</keyword>
<dbReference type="RefSeq" id="WP_142715098.1">
    <property type="nucleotide sequence ID" value="NZ_FXTH01000012.1"/>
</dbReference>
<dbReference type="InterPro" id="IPR019987">
    <property type="entry name" value="GTP-bd_ribosome_bio_YsxC"/>
</dbReference>
<dbReference type="SUPFAM" id="SSF52540">
    <property type="entry name" value="P-loop containing nucleoside triphosphate hydrolases"/>
    <property type="match status" value="1"/>
</dbReference>
<name>A0A521DY05_9BACT</name>
<dbReference type="GO" id="GO:0046872">
    <property type="term" value="F:metal ion binding"/>
    <property type="evidence" value="ECO:0007669"/>
    <property type="project" value="UniProtKB-KW"/>
</dbReference>
<keyword evidence="3 10" id="KW-0132">Cell division</keyword>
<sequence>MEFKKAHFVTGAPSLDECPEAYYPEICLAGRSNVGKSSLINALMNHKGLARTSNTPGKTREMNYYLVDDKTYLVDLPGFGYAKVSKKERERWGRDIRAYLLERPTLRLVIHLVDIRHKPSKLDEEFFYWLGAQRLPFVVVLTKGDKLSHNKRQQSKARVKRILDEMNIEVPIVISSVKDKTGIEEVKKLISEFA</sequence>
<evidence type="ECO:0000256" key="8">
    <source>
        <dbReference type="ARBA" id="ARBA00023210"/>
    </source>
</evidence>
<evidence type="ECO:0000256" key="6">
    <source>
        <dbReference type="ARBA" id="ARBA00022842"/>
    </source>
</evidence>
<evidence type="ECO:0000259" key="11">
    <source>
        <dbReference type="PROSITE" id="PS51706"/>
    </source>
</evidence>
<dbReference type="GO" id="GO:0000917">
    <property type="term" value="P:division septum assembly"/>
    <property type="evidence" value="ECO:0007669"/>
    <property type="project" value="UniProtKB-KW"/>
</dbReference>
<dbReference type="InterPro" id="IPR030393">
    <property type="entry name" value="G_ENGB_dom"/>
</dbReference>
<dbReference type="Proteomes" id="UP000317593">
    <property type="component" value="Unassembled WGS sequence"/>
</dbReference>
<organism evidence="12 13">
    <name type="scientific">Fodinibius sediminis</name>
    <dbReference type="NCBI Taxonomy" id="1214077"/>
    <lineage>
        <taxon>Bacteria</taxon>
        <taxon>Pseudomonadati</taxon>
        <taxon>Balneolota</taxon>
        <taxon>Balneolia</taxon>
        <taxon>Balneolales</taxon>
        <taxon>Balneolaceae</taxon>
        <taxon>Fodinibius</taxon>
    </lineage>
</organism>
<dbReference type="GO" id="GO:0005525">
    <property type="term" value="F:GTP binding"/>
    <property type="evidence" value="ECO:0007669"/>
    <property type="project" value="UniProtKB-UniRule"/>
</dbReference>
<dbReference type="AlphaFoldDB" id="A0A521DY05"/>
<dbReference type="Gene3D" id="3.40.50.300">
    <property type="entry name" value="P-loop containing nucleotide triphosphate hydrolases"/>
    <property type="match status" value="1"/>
</dbReference>
<dbReference type="EMBL" id="FXTH01000012">
    <property type="protein sequence ID" value="SMO76556.1"/>
    <property type="molecule type" value="Genomic_DNA"/>
</dbReference>
<evidence type="ECO:0000256" key="5">
    <source>
        <dbReference type="ARBA" id="ARBA00022741"/>
    </source>
</evidence>
<dbReference type="FunFam" id="3.40.50.300:FF:000098">
    <property type="entry name" value="Probable GTP-binding protein EngB"/>
    <property type="match status" value="1"/>
</dbReference>
<evidence type="ECO:0000256" key="7">
    <source>
        <dbReference type="ARBA" id="ARBA00023134"/>
    </source>
</evidence>
<comment type="similarity">
    <text evidence="2 10">Belongs to the TRAFAC class TrmE-Era-EngA-EngB-Septin-like GTPase superfamily. EngB GTPase family.</text>
</comment>
<comment type="function">
    <text evidence="10">Necessary for normal cell division and for the maintenance of normal septation.</text>
</comment>
<protein>
    <recommendedName>
        <fullName evidence="10">Probable GTP-binding protein EngB</fullName>
    </recommendedName>
</protein>
<gene>
    <name evidence="10" type="primary">engB</name>
    <name evidence="12" type="ORF">SAMN06265218_11253</name>
</gene>
<proteinExistence type="inferred from homology"/>
<keyword evidence="13" id="KW-1185">Reference proteome</keyword>